<organism evidence="2 3">
    <name type="scientific">Stylosanthes scabra</name>
    <dbReference type="NCBI Taxonomy" id="79078"/>
    <lineage>
        <taxon>Eukaryota</taxon>
        <taxon>Viridiplantae</taxon>
        <taxon>Streptophyta</taxon>
        <taxon>Embryophyta</taxon>
        <taxon>Tracheophyta</taxon>
        <taxon>Spermatophyta</taxon>
        <taxon>Magnoliopsida</taxon>
        <taxon>eudicotyledons</taxon>
        <taxon>Gunneridae</taxon>
        <taxon>Pentapetalae</taxon>
        <taxon>rosids</taxon>
        <taxon>fabids</taxon>
        <taxon>Fabales</taxon>
        <taxon>Fabaceae</taxon>
        <taxon>Papilionoideae</taxon>
        <taxon>50 kb inversion clade</taxon>
        <taxon>dalbergioids sensu lato</taxon>
        <taxon>Dalbergieae</taxon>
        <taxon>Pterocarpus clade</taxon>
        <taxon>Stylosanthes</taxon>
    </lineage>
</organism>
<gene>
    <name evidence="2" type="ORF">PIB30_045377</name>
</gene>
<name>A0ABU6TFU9_9FABA</name>
<reference evidence="2 3" key="1">
    <citation type="journal article" date="2023" name="Plants (Basel)">
        <title>Bridging the Gap: Combining Genomics and Transcriptomics Approaches to Understand Stylosanthes scabra, an Orphan Legume from the Brazilian Caatinga.</title>
        <authorList>
            <person name="Ferreira-Neto J.R.C."/>
            <person name="da Silva M.D."/>
            <person name="Binneck E."/>
            <person name="de Melo N.F."/>
            <person name="da Silva R.H."/>
            <person name="de Melo A.L.T.M."/>
            <person name="Pandolfi V."/>
            <person name="Bustamante F.O."/>
            <person name="Brasileiro-Vidal A.C."/>
            <person name="Benko-Iseppon A.M."/>
        </authorList>
    </citation>
    <scope>NUCLEOTIDE SEQUENCE [LARGE SCALE GENOMIC DNA]</scope>
    <source>
        <tissue evidence="2">Leaves</tissue>
    </source>
</reference>
<comment type="caution">
    <text evidence="2">The sequence shown here is derived from an EMBL/GenBank/DDBJ whole genome shotgun (WGS) entry which is preliminary data.</text>
</comment>
<proteinExistence type="predicted"/>
<protein>
    <submittedName>
        <fullName evidence="2">Uncharacterized protein</fullName>
    </submittedName>
</protein>
<feature type="compositionally biased region" description="Low complexity" evidence="1">
    <location>
        <begin position="75"/>
        <end position="96"/>
    </location>
</feature>
<dbReference type="EMBL" id="JASCZI010090897">
    <property type="protein sequence ID" value="MED6147609.1"/>
    <property type="molecule type" value="Genomic_DNA"/>
</dbReference>
<accession>A0ABU6TFU9</accession>
<sequence length="147" mass="16953">MEDLSMFQRHRSVALEYEKPETYGMVLTYPLDRLAIPKILQEAEINSRRHKQFLSWENPQKRDKKPTGPNPVNPSTINNNGYIISSSSSTRVSQQSTEYVITTDGININSPQSGYLKSDIREGNITNKLYPNDQHYTRNNILKSHKK</sequence>
<keyword evidence="3" id="KW-1185">Reference proteome</keyword>
<evidence type="ECO:0000313" key="3">
    <source>
        <dbReference type="Proteomes" id="UP001341840"/>
    </source>
</evidence>
<dbReference type="Proteomes" id="UP001341840">
    <property type="component" value="Unassembled WGS sequence"/>
</dbReference>
<evidence type="ECO:0000313" key="2">
    <source>
        <dbReference type="EMBL" id="MED6147609.1"/>
    </source>
</evidence>
<evidence type="ECO:0000256" key="1">
    <source>
        <dbReference type="SAM" id="MobiDB-lite"/>
    </source>
</evidence>
<feature type="region of interest" description="Disordered" evidence="1">
    <location>
        <begin position="50"/>
        <end position="96"/>
    </location>
</feature>